<organism evidence="13 14">
    <name type="scientific">Scylla paramamosain</name>
    <name type="common">Mud crab</name>
    <dbReference type="NCBI Taxonomy" id="85552"/>
    <lineage>
        <taxon>Eukaryota</taxon>
        <taxon>Metazoa</taxon>
        <taxon>Ecdysozoa</taxon>
        <taxon>Arthropoda</taxon>
        <taxon>Crustacea</taxon>
        <taxon>Multicrustacea</taxon>
        <taxon>Malacostraca</taxon>
        <taxon>Eumalacostraca</taxon>
        <taxon>Eucarida</taxon>
        <taxon>Decapoda</taxon>
        <taxon>Pleocyemata</taxon>
        <taxon>Brachyura</taxon>
        <taxon>Eubrachyura</taxon>
        <taxon>Portunoidea</taxon>
        <taxon>Portunidae</taxon>
        <taxon>Portuninae</taxon>
        <taxon>Scylla</taxon>
    </lineage>
</organism>
<dbReference type="InterPro" id="IPR013783">
    <property type="entry name" value="Ig-like_fold"/>
</dbReference>
<dbReference type="FunFam" id="2.60.40.10:FF:000032">
    <property type="entry name" value="palladin isoform X1"/>
    <property type="match status" value="1"/>
</dbReference>
<name>A0AAW0UY86_SCYPA</name>
<keyword evidence="8" id="KW-0393">Immunoglobulin domain</keyword>
<dbReference type="PANTHER" id="PTHR11640:SF31">
    <property type="entry name" value="IRREGULAR CHIASM C-ROUGHEST PROTEIN-RELATED"/>
    <property type="match status" value="1"/>
</dbReference>
<evidence type="ECO:0000256" key="6">
    <source>
        <dbReference type="ARBA" id="ARBA00023157"/>
    </source>
</evidence>
<dbReference type="GO" id="GO:0009653">
    <property type="term" value="P:anatomical structure morphogenesis"/>
    <property type="evidence" value="ECO:0007669"/>
    <property type="project" value="UniProtKB-ARBA"/>
</dbReference>
<dbReference type="Pfam" id="PF00041">
    <property type="entry name" value="fn3"/>
    <property type="match status" value="1"/>
</dbReference>
<feature type="compositionally biased region" description="Basic and acidic residues" evidence="9">
    <location>
        <begin position="176"/>
        <end position="186"/>
    </location>
</feature>
<evidence type="ECO:0000256" key="1">
    <source>
        <dbReference type="ARBA" id="ARBA00004479"/>
    </source>
</evidence>
<dbReference type="CDD" id="cd00063">
    <property type="entry name" value="FN3"/>
    <property type="match status" value="1"/>
</dbReference>
<evidence type="ECO:0000256" key="7">
    <source>
        <dbReference type="ARBA" id="ARBA00023180"/>
    </source>
</evidence>
<evidence type="ECO:0000313" key="13">
    <source>
        <dbReference type="EMBL" id="KAK8404516.1"/>
    </source>
</evidence>
<dbReference type="GO" id="GO:0098609">
    <property type="term" value="P:cell-cell adhesion"/>
    <property type="evidence" value="ECO:0007669"/>
    <property type="project" value="TreeGrafter"/>
</dbReference>
<evidence type="ECO:0000256" key="10">
    <source>
        <dbReference type="SAM" id="Phobius"/>
    </source>
</evidence>
<dbReference type="SMART" id="SM00406">
    <property type="entry name" value="IGv"/>
    <property type="match status" value="3"/>
</dbReference>
<keyword evidence="6" id="KW-1015">Disulfide bond</keyword>
<feature type="compositionally biased region" description="Polar residues" evidence="9">
    <location>
        <begin position="187"/>
        <end position="197"/>
    </location>
</feature>
<dbReference type="EMBL" id="JARAKH010000004">
    <property type="protein sequence ID" value="KAK8404516.1"/>
    <property type="molecule type" value="Genomic_DNA"/>
</dbReference>
<protein>
    <recommendedName>
        <fullName evidence="15">Nephrin</fullName>
    </recommendedName>
</protein>
<dbReference type="Pfam" id="PF13927">
    <property type="entry name" value="Ig_3"/>
    <property type="match status" value="2"/>
</dbReference>
<dbReference type="PANTHER" id="PTHR11640">
    <property type="entry name" value="NEPHRIN"/>
    <property type="match status" value="1"/>
</dbReference>
<comment type="caution">
    <text evidence="13">The sequence shown here is derived from an EMBL/GenBank/DDBJ whole genome shotgun (WGS) entry which is preliminary data.</text>
</comment>
<dbReference type="SMART" id="SM00409">
    <property type="entry name" value="IG"/>
    <property type="match status" value="8"/>
</dbReference>
<feature type="compositionally biased region" description="Pro residues" evidence="9">
    <location>
        <begin position="1121"/>
        <end position="1132"/>
    </location>
</feature>
<feature type="domain" description="Ig-like" evidence="11">
    <location>
        <begin position="441"/>
        <end position="530"/>
    </location>
</feature>
<keyword evidence="2 10" id="KW-0812">Transmembrane</keyword>
<evidence type="ECO:0000256" key="9">
    <source>
        <dbReference type="SAM" id="MobiDB-lite"/>
    </source>
</evidence>
<comment type="subcellular location">
    <subcellularLocation>
        <location evidence="1">Membrane</location>
        <topology evidence="1">Single-pass type I membrane protein</topology>
    </subcellularLocation>
</comment>
<feature type="transmembrane region" description="Helical" evidence="10">
    <location>
        <begin position="1032"/>
        <end position="1059"/>
    </location>
</feature>
<dbReference type="Proteomes" id="UP001487740">
    <property type="component" value="Unassembled WGS sequence"/>
</dbReference>
<feature type="domain" description="Ig-like" evidence="11">
    <location>
        <begin position="25"/>
        <end position="123"/>
    </location>
</feature>
<evidence type="ECO:0000256" key="4">
    <source>
        <dbReference type="ARBA" id="ARBA00022989"/>
    </source>
</evidence>
<feature type="compositionally biased region" description="Pro residues" evidence="9">
    <location>
        <begin position="1258"/>
        <end position="1271"/>
    </location>
</feature>
<evidence type="ECO:0000256" key="2">
    <source>
        <dbReference type="ARBA" id="ARBA00022692"/>
    </source>
</evidence>
<dbReference type="InterPro" id="IPR036116">
    <property type="entry name" value="FN3_sf"/>
</dbReference>
<feature type="compositionally biased region" description="Polar residues" evidence="9">
    <location>
        <begin position="1089"/>
        <end position="1102"/>
    </location>
</feature>
<feature type="domain" description="Ig-like" evidence="11">
    <location>
        <begin position="240"/>
        <end position="332"/>
    </location>
</feature>
<feature type="compositionally biased region" description="Basic and acidic residues" evidence="9">
    <location>
        <begin position="1103"/>
        <end position="1113"/>
    </location>
</feature>
<accession>A0AAW0UY86</accession>
<sequence length="1355" mass="147292">MRRTSGEGELKLRVGEMIMGGWSLPQTFRVTPQNVEVVAGSDVTLHCEVENQQGNAQWTKSGFALGFNRSIPGFPRYTVLGDEAASIHNLHITNVEMSDDGEFQCQVTPFGNARAIRHAANLTVLLPPTSVEIVGHTPDALITVKAGDSLTLECLIRDSKPVSRVTWYRGQEPLRLDSQDDKKETSPTDSHLSSLRSKITFTPTHSDNGLDYSCHALHPALTHSSEQLTARVTLDVQYPPGAPEITGYTEGETVSAETRKTLTCRSRGGNPLPEVFWFKNGVQIDKNFIKHRKYAVNEYEFEVQASDNLAKYECQVSNVMTSEPKIAEIQLSVHFPPSEVAINGPTEAKVGDIISISCIAENSNPPSDVNLVISGQTPPGATSRTYKVEHGGWNTVTNLTSYEVRSIGSDLTVNCYALNQALGSTKISTQVVRVLRPPDSPVIMGYEPGTLLKKGTSKRFSCISTGGNPLATLTWFKGAQELPSVTRHEAGNAIADLDIVVSESDNNAEYRCEATNSATEEPLSNSTSLSVTFPPAAVKVSSDPREVTANTETTLVCESASSNPKANVTWWRDGFEVGPGDSSVNPGQFGGFTTTYSVKVNVTAEDNGAVFTCQADNQFGTTTHDAITLSVLYPPTWVKKPEKEISVKEGSSIEVNVSAQGNPDAVTYIWRRGEEVVKADSFLNISSVTRDQTGTYTVEATNSQGTAAANLTLNIKYGATISSISGGKNLSVGDTVTLVCQVDANPDPDINWVREGYDFGRTEHKKHVSQNVVEMTLRNVTVEDTGVFICSAKNEIGEAATASTAVIVKHKPIIDKSAKYQKAAAEAGKEARLACRASGAPFVHFTWYTRENTPIEPAIYSRFDDRYSVETSQLVDGLVTYESVLLIKNVTNKDYGFFECLAHNTLGSSRTAIHLDITSRPDTPLDLKVLNFTHNSVELAWTPSFDGGLPQKYRVRYHVTGTARYQYTDVYPENVTTFIVTTLRLGTTYSFSVLAYNTKGDSEYTEQDVQATTSSTAPPTDTPPTQAPSARISGLIIIIVTLVGAALLVLNVALVACFIKRRARKRLTASSDKGSSKSTTIEMYAPSSYTGTVTGETLSSISEKSRESYTHEDSADDTPAAPRPTSCPPPPSHNDLNMDDAYDDVRRNQYNAALDRATAAGTGGYGTLGRRTTTPDHYNIPATDPHYPLPTRYNTYQPPTHAPLTAHTHSLTQNNGSLRRNAPSKLHFPKDYIRNGSMNIPVSSTSSPAGGVAGQYPPQSPTRTHPPPQPPMLSTFAPDAVQSPAGGGVPLEHRGHLAAPMVCPAAVTDRCQTPAPTLPRPPPRYDERYLLTPRQRFAAEWLRRRPAVTRDRPLN</sequence>
<keyword evidence="3" id="KW-0677">Repeat</keyword>
<evidence type="ECO:0000256" key="8">
    <source>
        <dbReference type="ARBA" id="ARBA00023319"/>
    </source>
</evidence>
<dbReference type="InterPro" id="IPR013106">
    <property type="entry name" value="Ig_V-set"/>
</dbReference>
<feature type="domain" description="Ig-like" evidence="11">
    <location>
        <begin position="635"/>
        <end position="714"/>
    </location>
</feature>
<reference evidence="13 14" key="1">
    <citation type="submission" date="2023-03" db="EMBL/GenBank/DDBJ databases">
        <title>High-quality genome of Scylla paramamosain provides insights in environmental adaptation.</title>
        <authorList>
            <person name="Zhang L."/>
        </authorList>
    </citation>
    <scope>NUCLEOTIDE SEQUENCE [LARGE SCALE GENOMIC DNA]</scope>
    <source>
        <strain evidence="13">LZ_2023a</strain>
        <tissue evidence="13">Muscle</tissue>
    </source>
</reference>
<dbReference type="SMART" id="SM00408">
    <property type="entry name" value="IGc2"/>
    <property type="match status" value="8"/>
</dbReference>
<dbReference type="GO" id="GO:0030154">
    <property type="term" value="P:cell differentiation"/>
    <property type="evidence" value="ECO:0007669"/>
    <property type="project" value="UniProtKB-ARBA"/>
</dbReference>
<feature type="region of interest" description="Disordered" evidence="9">
    <location>
        <begin position="1005"/>
        <end position="1027"/>
    </location>
</feature>
<keyword evidence="7" id="KW-0325">Glycoprotein</keyword>
<evidence type="ECO:0000313" key="14">
    <source>
        <dbReference type="Proteomes" id="UP001487740"/>
    </source>
</evidence>
<feature type="domain" description="Ig-like" evidence="11">
    <location>
        <begin position="719"/>
        <end position="808"/>
    </location>
</feature>
<dbReference type="InterPro" id="IPR013162">
    <property type="entry name" value="CD80_C2-set"/>
</dbReference>
<dbReference type="InterPro" id="IPR003961">
    <property type="entry name" value="FN3_dom"/>
</dbReference>
<dbReference type="Pfam" id="PF07679">
    <property type="entry name" value="I-set"/>
    <property type="match status" value="4"/>
</dbReference>
<dbReference type="InterPro" id="IPR051275">
    <property type="entry name" value="Cell_adhesion_signaling"/>
</dbReference>
<dbReference type="Pfam" id="PF08205">
    <property type="entry name" value="C2-set_2"/>
    <property type="match status" value="2"/>
</dbReference>
<evidence type="ECO:0000259" key="12">
    <source>
        <dbReference type="PROSITE" id="PS50853"/>
    </source>
</evidence>
<dbReference type="Gene3D" id="2.60.40.10">
    <property type="entry name" value="Immunoglobulins"/>
    <property type="match status" value="10"/>
</dbReference>
<feature type="region of interest" description="Disordered" evidence="9">
    <location>
        <begin position="1089"/>
        <end position="1138"/>
    </location>
</feature>
<dbReference type="SUPFAM" id="SSF49265">
    <property type="entry name" value="Fibronectin type III"/>
    <property type="match status" value="1"/>
</dbReference>
<dbReference type="SMART" id="SM00060">
    <property type="entry name" value="FN3"/>
    <property type="match status" value="1"/>
</dbReference>
<dbReference type="InterPro" id="IPR007110">
    <property type="entry name" value="Ig-like_dom"/>
</dbReference>
<dbReference type="PROSITE" id="PS50835">
    <property type="entry name" value="IG_LIKE"/>
    <property type="match status" value="8"/>
</dbReference>
<dbReference type="GO" id="GO:0005911">
    <property type="term" value="C:cell-cell junction"/>
    <property type="evidence" value="ECO:0007669"/>
    <property type="project" value="TreeGrafter"/>
</dbReference>
<dbReference type="GO" id="GO:0050839">
    <property type="term" value="F:cell adhesion molecule binding"/>
    <property type="evidence" value="ECO:0007669"/>
    <property type="project" value="TreeGrafter"/>
</dbReference>
<proteinExistence type="predicted"/>
<dbReference type="GO" id="GO:0005886">
    <property type="term" value="C:plasma membrane"/>
    <property type="evidence" value="ECO:0007669"/>
    <property type="project" value="TreeGrafter"/>
</dbReference>
<dbReference type="InterPro" id="IPR036179">
    <property type="entry name" value="Ig-like_dom_sf"/>
</dbReference>
<gene>
    <name evidence="13" type="ORF">O3P69_007633</name>
</gene>
<keyword evidence="5 10" id="KW-0472">Membrane</keyword>
<feature type="domain" description="Ig-like" evidence="11">
    <location>
        <begin position="128"/>
        <end position="233"/>
    </location>
</feature>
<feature type="domain" description="Ig-like" evidence="11">
    <location>
        <begin position="812"/>
        <end position="918"/>
    </location>
</feature>
<feature type="region of interest" description="Disordered" evidence="9">
    <location>
        <begin position="176"/>
        <end position="197"/>
    </location>
</feature>
<evidence type="ECO:0000259" key="11">
    <source>
        <dbReference type="PROSITE" id="PS50835"/>
    </source>
</evidence>
<dbReference type="InterPro" id="IPR003599">
    <property type="entry name" value="Ig_sub"/>
</dbReference>
<feature type="domain" description="Fibronectin type-III" evidence="12">
    <location>
        <begin position="923"/>
        <end position="1016"/>
    </location>
</feature>
<dbReference type="InterPro" id="IPR003598">
    <property type="entry name" value="Ig_sub2"/>
</dbReference>
<dbReference type="SUPFAM" id="SSF48726">
    <property type="entry name" value="Immunoglobulin"/>
    <property type="match status" value="9"/>
</dbReference>
<dbReference type="InterPro" id="IPR013098">
    <property type="entry name" value="Ig_I-set"/>
</dbReference>
<feature type="domain" description="Ig-like" evidence="11">
    <location>
        <begin position="535"/>
        <end position="630"/>
    </location>
</feature>
<feature type="region of interest" description="Disordered" evidence="9">
    <location>
        <begin position="1241"/>
        <end position="1276"/>
    </location>
</feature>
<evidence type="ECO:0000256" key="3">
    <source>
        <dbReference type="ARBA" id="ARBA00022737"/>
    </source>
</evidence>
<evidence type="ECO:0008006" key="15">
    <source>
        <dbReference type="Google" id="ProtNLM"/>
    </source>
</evidence>
<keyword evidence="4 10" id="KW-1133">Transmembrane helix</keyword>
<evidence type="ECO:0000256" key="5">
    <source>
        <dbReference type="ARBA" id="ARBA00023136"/>
    </source>
</evidence>
<dbReference type="PROSITE" id="PS50853">
    <property type="entry name" value="FN3"/>
    <property type="match status" value="1"/>
</dbReference>
<keyword evidence="14" id="KW-1185">Reference proteome</keyword>